<accession>A0ABU8YTX2</accession>
<protein>
    <submittedName>
        <fullName evidence="2">COP23 domain-containing protein</fullName>
    </submittedName>
</protein>
<feature type="signal peptide" evidence="1">
    <location>
        <begin position="1"/>
        <end position="21"/>
    </location>
</feature>
<comment type="caution">
    <text evidence="2">The sequence shown here is derived from an EMBL/GenBank/DDBJ whole genome shotgun (WGS) entry which is preliminary data.</text>
</comment>
<dbReference type="Pfam" id="PF14218">
    <property type="entry name" value="COP23"/>
    <property type="match status" value="1"/>
</dbReference>
<dbReference type="Proteomes" id="UP001384579">
    <property type="component" value="Unassembled WGS sequence"/>
</dbReference>
<gene>
    <name evidence="2" type="ORF">WMG39_23810</name>
</gene>
<evidence type="ECO:0000256" key="1">
    <source>
        <dbReference type="SAM" id="SignalP"/>
    </source>
</evidence>
<keyword evidence="1" id="KW-0732">Signal</keyword>
<dbReference type="EMBL" id="JBBLXS010000450">
    <property type="protein sequence ID" value="MEK0187841.1"/>
    <property type="molecule type" value="Genomic_DNA"/>
</dbReference>
<evidence type="ECO:0000313" key="2">
    <source>
        <dbReference type="EMBL" id="MEK0187841.1"/>
    </source>
</evidence>
<proteinExistence type="predicted"/>
<dbReference type="RefSeq" id="WP_340524191.1">
    <property type="nucleotide sequence ID" value="NZ_JBBLXS010000450.1"/>
</dbReference>
<dbReference type="InterPro" id="IPR025478">
    <property type="entry name" value="COP23"/>
</dbReference>
<sequence length="177" mass="19543">MKSKILTGLLTGLVVSASTTALFCQPSRAGNNSFFCATLNRQPVTLVRTPRGNVPLVRWTSNNYFPPPWTAQRRCQEVGRRFQRNYDNGTLRYINTGTLNGEPVVCAAVNKDDACTNRTLLFTLKRGSDADATLQRLMDRRGLASGYVLSETGPGSVDVERYLEETPVEENVSPISP</sequence>
<reference evidence="2 3" key="1">
    <citation type="journal article" date="2020" name="Harmful Algae">
        <title>Molecular and morphological characterization of a novel dihydroanatoxin-a producing Microcoleus species (cyanobacteria) from the Russian River, California, USA.</title>
        <authorList>
            <person name="Conklin K.Y."/>
            <person name="Stancheva R."/>
            <person name="Otten T.G."/>
            <person name="Fadness R."/>
            <person name="Boyer G.L."/>
            <person name="Read B."/>
            <person name="Zhang X."/>
            <person name="Sheath R.G."/>
        </authorList>
    </citation>
    <scope>NUCLEOTIDE SEQUENCE [LARGE SCALE GENOMIC DNA]</scope>
    <source>
        <strain evidence="2 3">PTRS2</strain>
    </source>
</reference>
<feature type="chain" id="PRO_5046552740" evidence="1">
    <location>
        <begin position="22"/>
        <end position="177"/>
    </location>
</feature>
<name>A0ABU8YTX2_9CYAN</name>
<organism evidence="2 3">
    <name type="scientific">Microcoleus anatoxicus PTRS2</name>
    <dbReference type="NCBI Taxonomy" id="2705321"/>
    <lineage>
        <taxon>Bacteria</taxon>
        <taxon>Bacillati</taxon>
        <taxon>Cyanobacteriota</taxon>
        <taxon>Cyanophyceae</taxon>
        <taxon>Oscillatoriophycideae</taxon>
        <taxon>Oscillatoriales</taxon>
        <taxon>Microcoleaceae</taxon>
        <taxon>Microcoleus</taxon>
        <taxon>Microcoleus anatoxicus</taxon>
    </lineage>
</organism>
<evidence type="ECO:0000313" key="3">
    <source>
        <dbReference type="Proteomes" id="UP001384579"/>
    </source>
</evidence>
<keyword evidence="3" id="KW-1185">Reference proteome</keyword>